<proteinExistence type="predicted"/>
<dbReference type="AlphaFoldDB" id="A0A6N9HL79"/>
<sequence length="145" mass="15676">MKRRRCRGVALIELVAVLAVCVPLLLGILYYGRMAMDGALLDRAASDAARYLATLPPEELRDSARRAVVLANAQSMLEQALQASGLALQDLQVDYRCGLNSCSMVTPSNPLASITVIAVLQYRATLFGMPQVVELRAQAEAGRDN</sequence>
<reference evidence="3 4" key="1">
    <citation type="submission" date="2019-12" db="EMBL/GenBank/DDBJ databases">
        <title>Novel species isolated from a subtropical stream in China.</title>
        <authorList>
            <person name="Lu H."/>
        </authorList>
    </citation>
    <scope>NUCLEOTIDE SEQUENCE [LARGE SCALE GENOMIC DNA]</scope>
    <source>
        <strain evidence="3 4">DS3</strain>
    </source>
</reference>
<keyword evidence="1" id="KW-0472">Membrane</keyword>
<comment type="caution">
    <text evidence="3">The sequence shown here is derived from an EMBL/GenBank/DDBJ whole genome shotgun (WGS) entry which is preliminary data.</text>
</comment>
<keyword evidence="4" id="KW-1185">Reference proteome</keyword>
<keyword evidence="1" id="KW-1133">Transmembrane helix</keyword>
<feature type="transmembrane region" description="Helical" evidence="1">
    <location>
        <begin position="12"/>
        <end position="32"/>
    </location>
</feature>
<evidence type="ECO:0000313" key="4">
    <source>
        <dbReference type="Proteomes" id="UP000448575"/>
    </source>
</evidence>
<dbReference type="InterPro" id="IPR012495">
    <property type="entry name" value="TadE-like_dom"/>
</dbReference>
<gene>
    <name evidence="3" type="ORF">GTP41_18565</name>
</gene>
<name>A0A6N9HL79_9BURK</name>
<feature type="domain" description="TadE-like" evidence="2">
    <location>
        <begin position="8"/>
        <end position="50"/>
    </location>
</feature>
<organism evidence="3 4">
    <name type="scientific">Pseudoduganella guangdongensis</name>
    <dbReference type="NCBI Taxonomy" id="2692179"/>
    <lineage>
        <taxon>Bacteria</taxon>
        <taxon>Pseudomonadati</taxon>
        <taxon>Pseudomonadota</taxon>
        <taxon>Betaproteobacteria</taxon>
        <taxon>Burkholderiales</taxon>
        <taxon>Oxalobacteraceae</taxon>
        <taxon>Telluria group</taxon>
        <taxon>Pseudoduganella</taxon>
    </lineage>
</organism>
<dbReference type="EMBL" id="WWCJ01000014">
    <property type="protein sequence ID" value="MYN04099.1"/>
    <property type="molecule type" value="Genomic_DNA"/>
</dbReference>
<dbReference type="Pfam" id="PF07811">
    <property type="entry name" value="TadE"/>
    <property type="match status" value="1"/>
</dbReference>
<evidence type="ECO:0000313" key="3">
    <source>
        <dbReference type="EMBL" id="MYN04099.1"/>
    </source>
</evidence>
<dbReference type="RefSeq" id="WP_161027069.1">
    <property type="nucleotide sequence ID" value="NZ_WWCJ01000014.1"/>
</dbReference>
<accession>A0A6N9HL79</accession>
<evidence type="ECO:0000256" key="1">
    <source>
        <dbReference type="SAM" id="Phobius"/>
    </source>
</evidence>
<dbReference type="Proteomes" id="UP000448575">
    <property type="component" value="Unassembled WGS sequence"/>
</dbReference>
<evidence type="ECO:0000259" key="2">
    <source>
        <dbReference type="Pfam" id="PF07811"/>
    </source>
</evidence>
<protein>
    <recommendedName>
        <fullName evidence="2">TadE-like domain-containing protein</fullName>
    </recommendedName>
</protein>
<keyword evidence="1" id="KW-0812">Transmembrane</keyword>